<dbReference type="OrthoDB" id="10659066at2759"/>
<name>A0A834RKG2_SARSC</name>
<evidence type="ECO:0000313" key="1">
    <source>
        <dbReference type="EMBL" id="KAF7496103.1"/>
    </source>
</evidence>
<dbReference type="EnsemblMetazoa" id="SSS_562s_mrna">
    <property type="protein sequence ID" value="KAF7496103.1"/>
    <property type="gene ID" value="SSS_562"/>
</dbReference>
<protein>
    <recommendedName>
        <fullName evidence="4">Protein aurora borealis</fullName>
    </recommendedName>
</protein>
<reference evidence="3" key="1">
    <citation type="journal article" date="2020" name="PLoS Negl. Trop. Dis.">
        <title>High-quality nuclear genome for Sarcoptes scabiei-A critical resource for a neglected parasite.</title>
        <authorList>
            <person name="Korhonen P.K."/>
            <person name="Gasser R.B."/>
            <person name="Ma G."/>
            <person name="Wang T."/>
            <person name="Stroehlein A.J."/>
            <person name="Young N.D."/>
            <person name="Ang C.S."/>
            <person name="Fernando D.D."/>
            <person name="Lu H.C."/>
            <person name="Taylor S."/>
            <person name="Reynolds S.L."/>
            <person name="Mofiz E."/>
            <person name="Najaraj S.H."/>
            <person name="Gowda H."/>
            <person name="Madugundu A."/>
            <person name="Renuse S."/>
            <person name="Holt D."/>
            <person name="Pandey A."/>
            <person name="Papenfuss A.T."/>
            <person name="Fischer K."/>
        </authorList>
    </citation>
    <scope>NUCLEOTIDE SEQUENCE [LARGE SCALE GENOMIC DNA]</scope>
</reference>
<reference evidence="2" key="3">
    <citation type="submission" date="2022-06" db="UniProtKB">
        <authorList>
            <consortium name="EnsemblMetazoa"/>
        </authorList>
    </citation>
    <scope>IDENTIFICATION</scope>
</reference>
<dbReference type="AlphaFoldDB" id="A0A834RKG2"/>
<dbReference type="EMBL" id="WVUK01000038">
    <property type="protein sequence ID" value="KAF7496103.1"/>
    <property type="molecule type" value="Genomic_DNA"/>
</dbReference>
<evidence type="ECO:0000313" key="3">
    <source>
        <dbReference type="Proteomes" id="UP000070412"/>
    </source>
</evidence>
<sequence>MVPPNQIKEKLNITPERQEAFIHFVRSLPKICSPTLFFGDQNDGNKDPESKSHNFSQSLFDYSADTNMDNFRWSIDEYAMVYGQDFPNEHELEYFHSLIHSKMSQELDQENEGYFSQEKILPSPNHIRLPKSDANLKFDKIDLHQNSSRTTESFLQFLDALPTNHLDVDNNDFENENNLNSAKKNEVSMRSDILEEEFRSKIDDSTKPMADSDFVSMSNDEEMELSFLNYSQRPRISSAFTPKLRHCDFGNGKLNLIGNFIDDISPIVNYNKQIDSLKNDEQRFPFGNESKCMKNFEKKQSLANHLDQKEFSPILNDSSNCFYIRKRAFIDQSLSVRRRSPQIKNNFDSSESRKITHSRESFLIESASSSMFRDRTNTSYDESVRLAQTPQSASILRSRPRSLRCNKLLFSNEFASTPNSMLN</sequence>
<reference evidence="1" key="2">
    <citation type="submission" date="2020-01" db="EMBL/GenBank/DDBJ databases">
        <authorList>
            <person name="Korhonen P.K.K."/>
            <person name="Guangxu M.G."/>
            <person name="Wang T.W."/>
            <person name="Stroehlein A.J.S."/>
            <person name="Young N.D."/>
            <person name="Ang C.-S.A."/>
            <person name="Fernando D.W.F."/>
            <person name="Lu H.L."/>
            <person name="Taylor S.T."/>
            <person name="Ehtesham M.E.M."/>
            <person name="Najaraj S.H.N."/>
            <person name="Harsha G.H.G."/>
            <person name="Madugundu A.M."/>
            <person name="Renuse S.R."/>
            <person name="Holt D.H."/>
            <person name="Pandey A.P."/>
            <person name="Papenfuss A.P."/>
            <person name="Gasser R.B.G."/>
            <person name="Fischer K.F."/>
        </authorList>
    </citation>
    <scope>NUCLEOTIDE SEQUENCE</scope>
    <source>
        <strain evidence="1">SSS_KF_BRIS2020</strain>
    </source>
</reference>
<dbReference type="Proteomes" id="UP000070412">
    <property type="component" value="Unassembled WGS sequence"/>
</dbReference>
<evidence type="ECO:0000313" key="2">
    <source>
        <dbReference type="EnsemblMetazoa" id="KAF7496103.1"/>
    </source>
</evidence>
<keyword evidence="3" id="KW-1185">Reference proteome</keyword>
<proteinExistence type="predicted"/>
<accession>A0A834RKG2</accession>
<evidence type="ECO:0008006" key="4">
    <source>
        <dbReference type="Google" id="ProtNLM"/>
    </source>
</evidence>
<organism evidence="1">
    <name type="scientific">Sarcoptes scabiei</name>
    <name type="common">Itch mite</name>
    <name type="synonym">Acarus scabiei</name>
    <dbReference type="NCBI Taxonomy" id="52283"/>
    <lineage>
        <taxon>Eukaryota</taxon>
        <taxon>Metazoa</taxon>
        <taxon>Ecdysozoa</taxon>
        <taxon>Arthropoda</taxon>
        <taxon>Chelicerata</taxon>
        <taxon>Arachnida</taxon>
        <taxon>Acari</taxon>
        <taxon>Acariformes</taxon>
        <taxon>Sarcoptiformes</taxon>
        <taxon>Astigmata</taxon>
        <taxon>Psoroptidia</taxon>
        <taxon>Sarcoptoidea</taxon>
        <taxon>Sarcoptidae</taxon>
        <taxon>Sarcoptinae</taxon>
        <taxon>Sarcoptes</taxon>
    </lineage>
</organism>
<gene>
    <name evidence="1" type="ORF">SSS_562</name>
</gene>